<evidence type="ECO:0000256" key="1">
    <source>
        <dbReference type="SAM" id="Coils"/>
    </source>
</evidence>
<protein>
    <submittedName>
        <fullName evidence="3">Response regulator receiver domain</fullName>
    </submittedName>
</protein>
<keyword evidence="4" id="KW-1185">Reference proteome</keyword>
<feature type="domain" description="Response receiver" evidence="2">
    <location>
        <begin position="19"/>
        <end position="150"/>
    </location>
</feature>
<evidence type="ECO:0000313" key="4">
    <source>
        <dbReference type="Proteomes" id="UP001597131"/>
    </source>
</evidence>
<keyword evidence="1" id="KW-0175">Coiled coil</keyword>
<comment type="caution">
    <text evidence="3">The sequence shown here is derived from an EMBL/GenBank/DDBJ whole genome shotgun (WGS) entry which is preliminary data.</text>
</comment>
<accession>A0ABW3NMH8</accession>
<proteinExistence type="predicted"/>
<gene>
    <name evidence="3" type="ORF">ACFQ3Q_03900</name>
</gene>
<dbReference type="RefSeq" id="WP_380743116.1">
    <property type="nucleotide sequence ID" value="NZ_JBHTLI010000001.1"/>
</dbReference>
<organism evidence="3 4">
    <name type="scientific">Salegentibacter chungangensis</name>
    <dbReference type="NCBI Taxonomy" id="1335724"/>
    <lineage>
        <taxon>Bacteria</taxon>
        <taxon>Pseudomonadati</taxon>
        <taxon>Bacteroidota</taxon>
        <taxon>Flavobacteriia</taxon>
        <taxon>Flavobacteriales</taxon>
        <taxon>Flavobacteriaceae</taxon>
        <taxon>Salegentibacter</taxon>
    </lineage>
</organism>
<evidence type="ECO:0000313" key="3">
    <source>
        <dbReference type="EMBL" id="MFD1094883.1"/>
    </source>
</evidence>
<reference evidence="4" key="1">
    <citation type="journal article" date="2019" name="Int. J. Syst. Evol. Microbiol.">
        <title>The Global Catalogue of Microorganisms (GCM) 10K type strain sequencing project: providing services to taxonomists for standard genome sequencing and annotation.</title>
        <authorList>
            <consortium name="The Broad Institute Genomics Platform"/>
            <consortium name="The Broad Institute Genome Sequencing Center for Infectious Disease"/>
            <person name="Wu L."/>
            <person name="Ma J."/>
        </authorList>
    </citation>
    <scope>NUCLEOTIDE SEQUENCE [LARGE SCALE GENOMIC DNA]</scope>
    <source>
        <strain evidence="4">CCUG 64793</strain>
    </source>
</reference>
<dbReference type="Pfam" id="PF19192">
    <property type="entry name" value="Response_reg_2"/>
    <property type="match status" value="1"/>
</dbReference>
<evidence type="ECO:0000259" key="2">
    <source>
        <dbReference type="Pfam" id="PF19192"/>
    </source>
</evidence>
<feature type="coiled-coil region" evidence="1">
    <location>
        <begin position="161"/>
        <end position="203"/>
    </location>
</feature>
<dbReference type="InterPro" id="IPR043834">
    <property type="entry name" value="REC"/>
</dbReference>
<sequence length="562" mass="66639">MEELTYKKVAKNIVKETVASALFIDDKALESFKSRNYDKYKTEHKRTLELYKDFKDHDCLLHSFKFTKSGWKKNSQFYLRNKDLLILDWQLVGEDHSEALKILEKASAQKSLHFICIYTQEAKDSVKNELNRYFLGRLSKEQIEATQEYFRDTDLGEFWEIDEQDKEWEEFEEQINNILNSKKADEKEQVEAFKDKYELEDEQIAFIKELGSNEKSGFARLRTALRKNSGSFSKEIGENSFTPSKEDQWTFYINHTIVKIFAKGDIDGDQLYESFLDSFLSNEQNIFLSLMGLEMRNRFRENSAFIGKDFDGLSENAFFHHKQMNEKNGFVFTDFLRDILKDQVASFIYEKDMALFQVIGEYMQDENRENKLKDFLKPENKSEFIEQVFKLNHFYNRLNINERSKKNFLTFGDVYKTNIGVKKEGKSVSEEKFFLCITPHCDCLNPTKIDNQFWFIEGKKVVDTESAKMKVLKNTDGLFLSFIQNADKVEAIYWHNSAHECKPRTFFIQDNRLAKDKLKVYYNHKEYEFEYIETLKENYAQRLANKAFGYPLRVGIDFIKKN</sequence>
<name>A0ABW3NMH8_9FLAO</name>
<dbReference type="Proteomes" id="UP001597131">
    <property type="component" value="Unassembled WGS sequence"/>
</dbReference>
<dbReference type="EMBL" id="JBHTLI010000001">
    <property type="protein sequence ID" value="MFD1094883.1"/>
    <property type="molecule type" value="Genomic_DNA"/>
</dbReference>